<evidence type="ECO:0000256" key="3">
    <source>
        <dbReference type="ARBA" id="ARBA00022840"/>
    </source>
</evidence>
<sequence>MLLSIKNGTLQFNKIEIFKKINFVMQKKEKICLLGDNGSGKSTLLKIIKKKISLNSGSFLLKKNIKISYLTQTLPERTNETVYEFICKGIGKKHVLLLKYDDFLKKKKSENILYQENDNLLWQKHSEINKLIKILKLKKYATLNSLSGGWLRKVNLARTLINTADLLLLDEPTNHLDVFSIEWLEKYLLNFHGAILFTSHDRNFIDNITTKIFFLENKELTIWKIKNFDDFLKKKKNKNEIENKKLIKFEKKFKIEEIWSKKGIKARRTRNEGRLKKFKKLKIQNNISENNLEPLPLLINSLKKTNKIIFDIQNISFKRNEKYLIKNFSEKVIYGEKIALIGPNGCGKSSLLKILLKKISIKNGIIKKGQNIKISYLDQERKKIKKNNTILENISINQENFVLKNRTYNIFGLLKKFNFSVEKIYSSVNILSGGEINRLLLLKLFLKPSHVLILDEPTNDLDITTLLFLEKILKNYPGTIFLVSHDRFFLQNIAKKFWYFTDNGEIIKDVQYKTIKKKLEKKIKKKKYKKKIILSKFTYDLKKELEILPQKLEILEKEVQKIEKKVYTKKFYKQNKKEIQQILSILSIKKKKIQKKFLRWEFLEMLKNQK</sequence>
<dbReference type="InterPro" id="IPR027417">
    <property type="entry name" value="P-loop_NTPase"/>
</dbReference>
<reference evidence="6" key="1">
    <citation type="submission" date="2015-10" db="EMBL/GenBank/DDBJ databases">
        <authorList>
            <person name="Manzano-Marin A."/>
            <person name="Manzano-Marin A."/>
        </authorList>
    </citation>
    <scope>NUCLEOTIDE SEQUENCE [LARGE SCALE GENOMIC DNA]</scope>
    <source>
        <strain evidence="6">BTs</strain>
    </source>
</reference>
<dbReference type="PROSITE" id="PS50893">
    <property type="entry name" value="ABC_TRANSPORTER_2"/>
    <property type="match status" value="2"/>
</dbReference>
<dbReference type="PANTHER" id="PTHR42855:SF2">
    <property type="entry name" value="DRUG RESISTANCE ABC TRANSPORTER,ATP-BINDING PROTEIN"/>
    <property type="match status" value="1"/>
</dbReference>
<evidence type="ECO:0000313" key="6">
    <source>
        <dbReference type="Proteomes" id="UP000243633"/>
    </source>
</evidence>
<evidence type="ECO:0000313" key="5">
    <source>
        <dbReference type="EMBL" id="CUR53215.1"/>
    </source>
</evidence>
<dbReference type="GO" id="GO:0005524">
    <property type="term" value="F:ATP binding"/>
    <property type="evidence" value="ECO:0007669"/>
    <property type="project" value="UniProtKB-KW"/>
</dbReference>
<accession>A0A160SXJ0</accession>
<dbReference type="InterPro" id="IPR037118">
    <property type="entry name" value="Val-tRNA_synth_C_sf"/>
</dbReference>
<evidence type="ECO:0000256" key="2">
    <source>
        <dbReference type="ARBA" id="ARBA00022741"/>
    </source>
</evidence>
<dbReference type="InterPro" id="IPR032524">
    <property type="entry name" value="ABC_tran_C"/>
</dbReference>
<evidence type="ECO:0000256" key="1">
    <source>
        <dbReference type="ARBA" id="ARBA00006526"/>
    </source>
</evidence>
<dbReference type="PROSITE" id="PS00211">
    <property type="entry name" value="ABC_TRANSPORTER_1"/>
    <property type="match status" value="2"/>
</dbReference>
<organism evidence="5 6">
    <name type="scientific">Buchnera aphidicola subsp. Tuberolachnus salignus</name>
    <dbReference type="NCBI Taxonomy" id="98804"/>
    <lineage>
        <taxon>Bacteria</taxon>
        <taxon>Pseudomonadati</taxon>
        <taxon>Pseudomonadota</taxon>
        <taxon>Gammaproteobacteria</taxon>
        <taxon>Enterobacterales</taxon>
        <taxon>Erwiniaceae</taxon>
        <taxon>Buchnera</taxon>
    </lineage>
</organism>
<dbReference type="CDD" id="cd03221">
    <property type="entry name" value="ABCF_EF-3"/>
    <property type="match status" value="2"/>
</dbReference>
<dbReference type="STRING" id="98804.BTSPAZIEG_0243"/>
<dbReference type="PANTHER" id="PTHR42855">
    <property type="entry name" value="ABC TRANSPORTER ATP-BINDING SUBUNIT"/>
    <property type="match status" value="1"/>
</dbReference>
<dbReference type="EMBL" id="LN890285">
    <property type="protein sequence ID" value="CUR53215.1"/>
    <property type="molecule type" value="Genomic_DNA"/>
</dbReference>
<dbReference type="SMART" id="SM00382">
    <property type="entry name" value="AAA"/>
    <property type="match status" value="2"/>
</dbReference>
<dbReference type="Gene3D" id="1.10.287.380">
    <property type="entry name" value="Valyl-tRNA synthetase, C-terminal domain"/>
    <property type="match status" value="1"/>
</dbReference>
<dbReference type="Pfam" id="PF00005">
    <property type="entry name" value="ABC_tran"/>
    <property type="match status" value="2"/>
</dbReference>
<dbReference type="Pfam" id="PF16326">
    <property type="entry name" value="ABC_tran_CTD"/>
    <property type="match status" value="1"/>
</dbReference>
<feature type="domain" description="ABC transporter" evidence="4">
    <location>
        <begin position="310"/>
        <end position="527"/>
    </location>
</feature>
<name>A0A160SXJ0_BUCTT</name>
<dbReference type="Proteomes" id="UP000243633">
    <property type="component" value="Chromosome 1"/>
</dbReference>
<dbReference type="OrthoDB" id="9762051at2"/>
<feature type="domain" description="ABC transporter" evidence="4">
    <location>
        <begin position="3"/>
        <end position="244"/>
    </location>
</feature>
<dbReference type="PATRIC" id="fig|98804.3.peg.230"/>
<dbReference type="Gene3D" id="3.40.50.300">
    <property type="entry name" value="P-loop containing nucleotide triphosphate hydrolases"/>
    <property type="match status" value="2"/>
</dbReference>
<dbReference type="SUPFAM" id="SSF52540">
    <property type="entry name" value="P-loop containing nucleoside triphosphate hydrolases"/>
    <property type="match status" value="2"/>
</dbReference>
<dbReference type="InterPro" id="IPR017871">
    <property type="entry name" value="ABC_transporter-like_CS"/>
</dbReference>
<dbReference type="InterPro" id="IPR003593">
    <property type="entry name" value="AAA+_ATPase"/>
</dbReference>
<comment type="similarity">
    <text evidence="1">Belongs to the ABC transporter superfamily. Drug exporter-2 (TC 3.A.1.117) family.</text>
</comment>
<gene>
    <name evidence="5" type="primary">uup</name>
    <name evidence="5" type="ORF">BTSPAZIEG_0243</name>
</gene>
<dbReference type="InterPro" id="IPR051309">
    <property type="entry name" value="ABCF_ATPase"/>
</dbReference>
<dbReference type="GO" id="GO:0003677">
    <property type="term" value="F:DNA binding"/>
    <property type="evidence" value="ECO:0007669"/>
    <property type="project" value="InterPro"/>
</dbReference>
<dbReference type="AlphaFoldDB" id="A0A160SXJ0"/>
<keyword evidence="6" id="KW-1185">Reference proteome</keyword>
<dbReference type="InterPro" id="IPR003439">
    <property type="entry name" value="ABC_transporter-like_ATP-bd"/>
</dbReference>
<proteinExistence type="inferred from homology"/>
<dbReference type="FunFam" id="3.40.50.300:FF:000011">
    <property type="entry name" value="Putative ABC transporter ATP-binding component"/>
    <property type="match status" value="1"/>
</dbReference>
<protein>
    <submittedName>
        <fullName evidence="5">ABC transporter ATP-binding protein uup</fullName>
    </submittedName>
</protein>
<dbReference type="GO" id="GO:0016887">
    <property type="term" value="F:ATP hydrolysis activity"/>
    <property type="evidence" value="ECO:0007669"/>
    <property type="project" value="InterPro"/>
</dbReference>
<dbReference type="RefSeq" id="WP_075472673.1">
    <property type="nucleotide sequence ID" value="NZ_CP135003.1"/>
</dbReference>
<keyword evidence="2" id="KW-0547">Nucleotide-binding</keyword>
<keyword evidence="3 5" id="KW-0067">ATP-binding</keyword>
<evidence type="ECO:0000259" key="4">
    <source>
        <dbReference type="PROSITE" id="PS50893"/>
    </source>
</evidence>